<keyword evidence="2" id="KW-0547">Nucleotide-binding</keyword>
<dbReference type="Pfam" id="PF00567">
    <property type="entry name" value="TUDOR"/>
    <property type="match status" value="1"/>
</dbReference>
<dbReference type="AlphaFoldDB" id="A0A4C1SS95"/>
<dbReference type="SUPFAM" id="SSF63748">
    <property type="entry name" value="Tudor/PWWP/MBT"/>
    <property type="match status" value="1"/>
</dbReference>
<keyword evidence="2" id="KW-0347">Helicase</keyword>
<evidence type="ECO:0000313" key="3">
    <source>
        <dbReference type="Proteomes" id="UP000299102"/>
    </source>
</evidence>
<sequence length="803" mass="91312">MISTVWTHLRSRQYFKQHGNNEHEWARRFYLQVRSIRELDDMITELKRRLSHEGIEALEGNSPWNKHEIPLLLKRTTTYPNSSFGRVNIPCPARASLAPHALQFSRTCRDSFACYCTRSGDEAREREATKILGGNDPRYTVYLKDFPTDQPGPVYASSIKNIIKKYTGDEPRVTFDQNSSKVFLSFTKEDETRPKGNTRNPTIPGKVVLPVYKALKIRQLKIDVRVALLPPEKAKEIANCIELQNKTNLSNNELVPKLPDIDDTHFPIKISQFINCGYFWAQYDDDDTMQELQIIQKALNMKPLLVYAQPPRVGDLLVAPYQDESGTQYYRVCVHKILPKDMVWVFYIDYGSCGRVNVCNLFSLPSGICQELPPLAMECTLAEVAPSLLLDVHGQWTEAATIRFRQLVSKGRLIAKVYSVTHGVVSIKLLAENGRLSINKDLVEKGLAQPADESYESKMNHDLRASAADLNIAQKRAYNREQIHQAFQAARELEPPSPRDCVTDTVLKGPFSPLESTVYSMMYGSQQKRVNIEWNSVNSVLLDTEPQETYERLLVAGTVGQSTGGDRLTLRHTTLMPHVPGLPAIITMLFCPTMELRRDEQSIRYVCALVGLGSDDDGHPLFPEHDMLLNIDVDLSVEDIGMINHVRHLMDYMMFCGEGQDGPSVDDELRPRVPAIIRQNLVNLLWRRRKHRESCVVPGAWNWRTAPEQDMLEVADADMVDRAAVYPLHTPLELCPLDQDTALSLKRANDKLKIEVTRTHMSSNKQVSCVLCGTGAMSTQAMRIHLYSRAHREREDDFRMFDS</sequence>
<name>A0A4C1SS95_EUMVA</name>
<dbReference type="GO" id="GO:0004386">
    <property type="term" value="F:helicase activity"/>
    <property type="evidence" value="ECO:0007669"/>
    <property type="project" value="UniProtKB-KW"/>
</dbReference>
<dbReference type="EMBL" id="BGZK01000012">
    <property type="protein sequence ID" value="GBP03921.1"/>
    <property type="molecule type" value="Genomic_DNA"/>
</dbReference>
<dbReference type="OrthoDB" id="66977at2759"/>
<dbReference type="STRING" id="151549.A0A4C1SS95"/>
<dbReference type="PROSITE" id="PS50304">
    <property type="entry name" value="TUDOR"/>
    <property type="match status" value="1"/>
</dbReference>
<keyword evidence="2" id="KW-0378">Hydrolase</keyword>
<dbReference type="InterPro" id="IPR050621">
    <property type="entry name" value="Tudor_domain_containing"/>
</dbReference>
<dbReference type="GO" id="GO:0005737">
    <property type="term" value="C:cytoplasm"/>
    <property type="evidence" value="ECO:0007669"/>
    <property type="project" value="UniProtKB-ARBA"/>
</dbReference>
<dbReference type="Gene3D" id="2.30.30.140">
    <property type="match status" value="1"/>
</dbReference>
<reference evidence="2 3" key="1">
    <citation type="journal article" date="2019" name="Commun. Biol.">
        <title>The bagworm genome reveals a unique fibroin gene that provides high tensile strength.</title>
        <authorList>
            <person name="Kono N."/>
            <person name="Nakamura H."/>
            <person name="Ohtoshi R."/>
            <person name="Tomita M."/>
            <person name="Numata K."/>
            <person name="Arakawa K."/>
        </authorList>
    </citation>
    <scope>NUCLEOTIDE SEQUENCE [LARGE SCALE GENOMIC DNA]</scope>
</reference>
<dbReference type="InterPro" id="IPR035437">
    <property type="entry name" value="SNase_OB-fold_sf"/>
</dbReference>
<feature type="domain" description="Tudor" evidence="1">
    <location>
        <begin position="310"/>
        <end position="371"/>
    </location>
</feature>
<accession>A0A4C1SS95</accession>
<evidence type="ECO:0000313" key="2">
    <source>
        <dbReference type="EMBL" id="GBP03921.1"/>
    </source>
</evidence>
<dbReference type="PANTHER" id="PTHR22948:SF29">
    <property type="entry name" value="FI02030P-RELATED"/>
    <property type="match status" value="1"/>
</dbReference>
<dbReference type="Gene3D" id="2.40.50.90">
    <property type="match status" value="1"/>
</dbReference>
<dbReference type="PANTHER" id="PTHR22948">
    <property type="entry name" value="TUDOR DOMAIN CONTAINING PROTEIN"/>
    <property type="match status" value="1"/>
</dbReference>
<gene>
    <name evidence="2" type="primary">spn-E</name>
    <name evidence="2" type="ORF">EVAR_74723_1</name>
</gene>
<dbReference type="Proteomes" id="UP000299102">
    <property type="component" value="Unassembled WGS sequence"/>
</dbReference>
<dbReference type="InterPro" id="IPR002999">
    <property type="entry name" value="Tudor"/>
</dbReference>
<organism evidence="2 3">
    <name type="scientific">Eumeta variegata</name>
    <name type="common">Bagworm moth</name>
    <name type="synonym">Eumeta japonica</name>
    <dbReference type="NCBI Taxonomy" id="151549"/>
    <lineage>
        <taxon>Eukaryota</taxon>
        <taxon>Metazoa</taxon>
        <taxon>Ecdysozoa</taxon>
        <taxon>Arthropoda</taxon>
        <taxon>Hexapoda</taxon>
        <taxon>Insecta</taxon>
        <taxon>Pterygota</taxon>
        <taxon>Neoptera</taxon>
        <taxon>Endopterygota</taxon>
        <taxon>Lepidoptera</taxon>
        <taxon>Glossata</taxon>
        <taxon>Ditrysia</taxon>
        <taxon>Tineoidea</taxon>
        <taxon>Psychidae</taxon>
        <taxon>Oiketicinae</taxon>
        <taxon>Eumeta</taxon>
    </lineage>
</organism>
<keyword evidence="2" id="KW-0067">ATP-binding</keyword>
<evidence type="ECO:0000259" key="1">
    <source>
        <dbReference type="PROSITE" id="PS50304"/>
    </source>
</evidence>
<comment type="caution">
    <text evidence="2">The sequence shown here is derived from an EMBL/GenBank/DDBJ whole genome shotgun (WGS) entry which is preliminary data.</text>
</comment>
<keyword evidence="3" id="KW-1185">Reference proteome</keyword>
<proteinExistence type="predicted"/>
<protein>
    <submittedName>
        <fullName evidence="2">Probable ATP-dependent RNA helicase spindle-E</fullName>
    </submittedName>
</protein>
<dbReference type="SMART" id="SM00333">
    <property type="entry name" value="TUDOR"/>
    <property type="match status" value="1"/>
</dbReference>